<feature type="compositionally biased region" description="Polar residues" evidence="13">
    <location>
        <begin position="317"/>
        <end position="333"/>
    </location>
</feature>
<evidence type="ECO:0000256" key="8">
    <source>
        <dbReference type="ARBA" id="ARBA00023235"/>
    </source>
</evidence>
<keyword evidence="8 10" id="KW-0413">Isomerase</keyword>
<dbReference type="SMART" id="SM00435">
    <property type="entry name" value="TOPEUc"/>
    <property type="match status" value="1"/>
</dbReference>
<dbReference type="PANTHER" id="PTHR10290:SF23">
    <property type="entry name" value="DNA TOPOISOMERASE 1 BETA"/>
    <property type="match status" value="1"/>
</dbReference>
<evidence type="ECO:0000256" key="4">
    <source>
        <dbReference type="ARBA" id="ARBA00022553"/>
    </source>
</evidence>
<dbReference type="PRINTS" id="PR00416">
    <property type="entry name" value="EUTPISMRASEI"/>
</dbReference>
<dbReference type="GO" id="GO:0005694">
    <property type="term" value="C:chromosome"/>
    <property type="evidence" value="ECO:0007669"/>
    <property type="project" value="InterPro"/>
</dbReference>
<sequence>MTVEASGNLKMSREFDDDDDDGPVVFKRSSVSKSNQLHSEVRKSASHSQSNQLHSEVRKSASHSQSNQLHSEVRKSASHSQSNQLHSEVRKSASHSQSNQLHSEVRKSASHSQNNQLHSEARKSTSHSHDGRPYKKTSDVPSLNNQSSSSQNGKVVPSSKVFAAESSVSVTKASPSILKTYVRSPSANKIPSFGNKKESLLEKKIPVQAKEENNSTKHLKEDKYEDSEDEEDNMPLSARMKTNNDSAKKATPIVVKKSNEDSKKATPIVVKKSNEDSKKATPIVVKKSNEDSKKATNIVVKKSNEDSDDDDVPLSARVSQNNNLGKSSSNYNDADQKKPFLKVLKGHQYGSDASVKQERPSTLSVKRPLDKTDSLHSSGKKLKLSDPTPSINAKQTSVKSEPKVEDDDDDDDDIPLSQRMNKLPPSVDKPTSLKKVTNVTKVNKGAAPSFKKKANFKKSGNKSEQFKSTKLTPSSGDGQKKWTTLVHNGIIFPPLYKPHGIKILYKGKPVTLTPEQEEVATLFAVMRDTDYMQKEKFKENFWTDWRKLLGKNHMIQNLQDCDFTPIYDWYQIEKEKKKQLTTEEKKALREEKMKQEEKYMWAIVDGVKEKVGNFRVEPPGLFRGRGEHPKMGKVKRRITPNDVVINIGKDAPIPECPLPGESWGEIRHDNTVTWLAYWNDPINPKLFKYVFLAASSSWKGQSDKEKYEKARMLKSYIGNIRAAYTKDFTNIDIKKQQIAVATYFIDKLALRAGNEKDDEEADTVGCCTLKVENVTAEGNNRLKFDFLGKDSIKYENTVEVEPPVYNAILKFQKGKSPGKEIFDMLDTSILNAHLKELMPNLTAKVFRTFNASFTLDDMLNKETKDGDLAEKIVVYQHANKQVAIICNHQRSVSKSHSAQISKLNEKIDELQALMKELKTDLDRARKGKPPLKSSDGKSKKNLSPEAIEKKMDQTSAKIDKMQRDMRTKEDLKTVALGTSKINYLDPRITVAWCKRHEVPIEKIFSKTLLEKFAWAMDVDPDFRF</sequence>
<evidence type="ECO:0000256" key="6">
    <source>
        <dbReference type="ARBA" id="ARBA00023054"/>
    </source>
</evidence>
<feature type="region of interest" description="Disordered" evidence="13">
    <location>
        <begin position="1"/>
        <end position="431"/>
    </location>
</feature>
<dbReference type="Gene3D" id="3.90.15.10">
    <property type="entry name" value="Topoisomerase I, Chain A, domain 3"/>
    <property type="match status" value="1"/>
</dbReference>
<dbReference type="InterPro" id="IPR013030">
    <property type="entry name" value="DNA_topo_DNA_db_N_dom2"/>
</dbReference>
<evidence type="ECO:0000256" key="3">
    <source>
        <dbReference type="ARBA" id="ARBA00006645"/>
    </source>
</evidence>
<comment type="subcellular location">
    <subcellularLocation>
        <location evidence="2">Nucleus</location>
    </subcellularLocation>
</comment>
<dbReference type="InterPro" id="IPR014711">
    <property type="entry name" value="TopoI_cat_a-hlx-sub_euk"/>
</dbReference>
<dbReference type="InterPro" id="IPR014727">
    <property type="entry name" value="TopoI_cat_a/b-sub_euk"/>
</dbReference>
<evidence type="ECO:0000256" key="12">
    <source>
        <dbReference type="SAM" id="Coils"/>
    </source>
</evidence>
<dbReference type="GO" id="GO:0003917">
    <property type="term" value="F:DNA topoisomerase type I (single strand cut, ATP-independent) activity"/>
    <property type="evidence" value="ECO:0007669"/>
    <property type="project" value="UniProtKB-UniRule"/>
</dbReference>
<dbReference type="Pfam" id="PF14370">
    <property type="entry name" value="Topo_C_assoc"/>
    <property type="match status" value="1"/>
</dbReference>
<dbReference type="PANTHER" id="PTHR10290">
    <property type="entry name" value="DNA TOPOISOMERASE I"/>
    <property type="match status" value="1"/>
</dbReference>
<dbReference type="CDD" id="cd00659">
    <property type="entry name" value="Topo_IB_C"/>
    <property type="match status" value="1"/>
</dbReference>
<accession>A0AAV0ZY01</accession>
<name>A0AAV0ZY01_VICFA</name>
<dbReference type="InterPro" id="IPR011010">
    <property type="entry name" value="DNA_brk_join_enz"/>
</dbReference>
<dbReference type="GO" id="GO:0006260">
    <property type="term" value="P:DNA replication"/>
    <property type="evidence" value="ECO:0007669"/>
    <property type="project" value="TreeGrafter"/>
</dbReference>
<comment type="catalytic activity">
    <reaction evidence="1 10 11">
        <text>ATP-independent breakage of single-stranded DNA, followed by passage and rejoining.</text>
        <dbReference type="EC" id="5.6.2.1"/>
    </reaction>
</comment>
<keyword evidence="7 10" id="KW-0238">DNA-binding</keyword>
<organism evidence="15 16">
    <name type="scientific">Vicia faba</name>
    <name type="common">Broad bean</name>
    <name type="synonym">Faba vulgaris</name>
    <dbReference type="NCBI Taxonomy" id="3906"/>
    <lineage>
        <taxon>Eukaryota</taxon>
        <taxon>Viridiplantae</taxon>
        <taxon>Streptophyta</taxon>
        <taxon>Embryophyta</taxon>
        <taxon>Tracheophyta</taxon>
        <taxon>Spermatophyta</taxon>
        <taxon>Magnoliopsida</taxon>
        <taxon>eudicotyledons</taxon>
        <taxon>Gunneridae</taxon>
        <taxon>Pentapetalae</taxon>
        <taxon>rosids</taxon>
        <taxon>fabids</taxon>
        <taxon>Fabales</taxon>
        <taxon>Fabaceae</taxon>
        <taxon>Papilionoideae</taxon>
        <taxon>50 kb inversion clade</taxon>
        <taxon>NPAAA clade</taxon>
        <taxon>Hologalegina</taxon>
        <taxon>IRL clade</taxon>
        <taxon>Fabeae</taxon>
        <taxon>Vicia</taxon>
    </lineage>
</organism>
<dbReference type="Gene3D" id="1.10.10.41">
    <property type="entry name" value="Yeast DNA topoisomerase - domain 1"/>
    <property type="match status" value="1"/>
</dbReference>
<dbReference type="GO" id="GO:0003677">
    <property type="term" value="F:DNA binding"/>
    <property type="evidence" value="ECO:0007669"/>
    <property type="project" value="UniProtKB-UniRule"/>
</dbReference>
<dbReference type="InterPro" id="IPR001631">
    <property type="entry name" value="TopoI"/>
</dbReference>
<feature type="compositionally biased region" description="Acidic residues" evidence="13">
    <location>
        <begin position="224"/>
        <end position="233"/>
    </location>
</feature>
<evidence type="ECO:0000256" key="9">
    <source>
        <dbReference type="ARBA" id="ARBA00023242"/>
    </source>
</evidence>
<keyword evidence="9" id="KW-0539">Nucleus</keyword>
<gene>
    <name evidence="15" type="ORF">VFH_III011880</name>
</gene>
<evidence type="ECO:0000256" key="5">
    <source>
        <dbReference type="ARBA" id="ARBA00023029"/>
    </source>
</evidence>
<feature type="active site" description="O-(3'-phospho-DNA)-tyrosine intermediate" evidence="10">
    <location>
        <position position="983"/>
    </location>
</feature>
<feature type="compositionally biased region" description="Basic and acidic residues" evidence="13">
    <location>
        <begin position="119"/>
        <end position="138"/>
    </location>
</feature>
<feature type="compositionally biased region" description="Basic and acidic residues" evidence="13">
    <location>
        <begin position="195"/>
        <end position="223"/>
    </location>
</feature>
<evidence type="ECO:0000313" key="16">
    <source>
        <dbReference type="Proteomes" id="UP001157006"/>
    </source>
</evidence>
<keyword evidence="4" id="KW-0597">Phosphoprotein</keyword>
<dbReference type="EC" id="5.6.2.1" evidence="11"/>
<keyword evidence="6 12" id="KW-0175">Coiled coil</keyword>
<dbReference type="GO" id="GO:0007059">
    <property type="term" value="P:chromosome segregation"/>
    <property type="evidence" value="ECO:0007669"/>
    <property type="project" value="TreeGrafter"/>
</dbReference>
<feature type="compositionally biased region" description="Polar residues" evidence="13">
    <location>
        <begin position="466"/>
        <end position="478"/>
    </location>
</feature>
<evidence type="ECO:0000259" key="14">
    <source>
        <dbReference type="SMART" id="SM00435"/>
    </source>
</evidence>
<evidence type="ECO:0000256" key="10">
    <source>
        <dbReference type="PROSITE-ProRule" id="PRU01382"/>
    </source>
</evidence>
<keyword evidence="5 10" id="KW-0799">Topoisomerase</keyword>
<dbReference type="EMBL" id="OX451738">
    <property type="protein sequence ID" value="CAI8601798.1"/>
    <property type="molecule type" value="Genomic_DNA"/>
</dbReference>
<dbReference type="InterPro" id="IPR018521">
    <property type="entry name" value="TopoIB_AS"/>
</dbReference>
<feature type="compositionally biased region" description="Basic residues" evidence="13">
    <location>
        <begin position="450"/>
        <end position="460"/>
    </location>
</feature>
<evidence type="ECO:0000256" key="11">
    <source>
        <dbReference type="RuleBase" id="RU365101"/>
    </source>
</evidence>
<dbReference type="AlphaFoldDB" id="A0AAV0ZY01"/>
<feature type="compositionally biased region" description="Polar residues" evidence="13">
    <location>
        <begin position="29"/>
        <end position="38"/>
    </location>
</feature>
<feature type="coiled-coil region" evidence="12">
    <location>
        <begin position="570"/>
        <end position="598"/>
    </location>
</feature>
<dbReference type="GO" id="GO:0005730">
    <property type="term" value="C:nucleolus"/>
    <property type="evidence" value="ECO:0007669"/>
    <property type="project" value="TreeGrafter"/>
</dbReference>
<feature type="compositionally biased region" description="Acidic residues" evidence="13">
    <location>
        <begin position="404"/>
        <end position="414"/>
    </location>
</feature>
<dbReference type="GO" id="GO:0006265">
    <property type="term" value="P:DNA topological change"/>
    <property type="evidence" value="ECO:0007669"/>
    <property type="project" value="UniProtKB-UniRule"/>
</dbReference>
<dbReference type="InterPro" id="IPR036202">
    <property type="entry name" value="TopoI_DNA-bd_euk_N_sf"/>
</dbReference>
<dbReference type="FunFam" id="1.10.10.41:FF:000001">
    <property type="entry name" value="DNA topoisomerase I"/>
    <property type="match status" value="1"/>
</dbReference>
<evidence type="ECO:0000256" key="13">
    <source>
        <dbReference type="SAM" id="MobiDB-lite"/>
    </source>
</evidence>
<feature type="region of interest" description="Disordered" evidence="13">
    <location>
        <begin position="448"/>
        <end position="478"/>
    </location>
</feature>
<dbReference type="InterPro" id="IPR051062">
    <property type="entry name" value="Topoisomerase_IB"/>
</dbReference>
<evidence type="ECO:0000256" key="2">
    <source>
        <dbReference type="ARBA" id="ARBA00004123"/>
    </source>
</evidence>
<feature type="compositionally biased region" description="Low complexity" evidence="13">
    <location>
        <begin position="142"/>
        <end position="152"/>
    </location>
</feature>
<comment type="function">
    <text evidence="11">Releases the supercoiling and torsional tension of DNA introduced during the DNA replication and transcription by transiently cleaving and rejoining one strand of the DNA duplex. Introduces a single-strand break via transesterification at the specific target site 5'-[CT]CCTTp site in duplex DNA. The scissile phosphodiester is attacked by the catalytic tyrosine of the enzyme, resulting in the formation of a DNA-(3'-phosphotyrosyl)-enzyme intermediate and the expulsion of a 5'-OH DNA strand. The free DNA strand then undergoes passage around the unbroken strand thus removing DNA supercoils. Finally, in the religation step, the DNA 5'-OH attacks the covalent intermediate to expel the active-site tyrosine and restore the DNA phosphodiester backbone.</text>
</comment>
<dbReference type="PROSITE" id="PS52038">
    <property type="entry name" value="TOPO_IB_2"/>
    <property type="match status" value="1"/>
</dbReference>
<dbReference type="Gene3D" id="2.170.11.10">
    <property type="entry name" value="DNA Topoisomerase I, domain 2"/>
    <property type="match status" value="1"/>
</dbReference>
<protein>
    <recommendedName>
        <fullName evidence="11">DNA topoisomerase I</fullName>
        <ecNumber evidence="11">5.6.2.1</ecNumber>
    </recommendedName>
    <alternativeName>
        <fullName evidence="11">DNA topoisomerase 1</fullName>
    </alternativeName>
</protein>
<comment type="similarity">
    <text evidence="3 10 11">Belongs to the type IB topoisomerase family.</text>
</comment>
<reference evidence="15 16" key="1">
    <citation type="submission" date="2023-01" db="EMBL/GenBank/DDBJ databases">
        <authorList>
            <person name="Kreplak J."/>
        </authorList>
    </citation>
    <scope>NUCLEOTIDE SEQUENCE [LARGE SCALE GENOMIC DNA]</scope>
</reference>
<evidence type="ECO:0000256" key="1">
    <source>
        <dbReference type="ARBA" id="ARBA00000213"/>
    </source>
</evidence>
<dbReference type="SUPFAM" id="SSF56349">
    <property type="entry name" value="DNA breaking-rejoining enzymes"/>
    <property type="match status" value="1"/>
</dbReference>
<evidence type="ECO:0000313" key="15">
    <source>
        <dbReference type="EMBL" id="CAI8601798.1"/>
    </source>
</evidence>
<dbReference type="PROSITE" id="PS00176">
    <property type="entry name" value="TOPO_IB_1"/>
    <property type="match status" value="1"/>
</dbReference>
<dbReference type="FunFam" id="3.90.15.10:FF:000003">
    <property type="entry name" value="DNA topoisomerase I"/>
    <property type="match status" value="1"/>
</dbReference>
<dbReference type="InterPro" id="IPR013499">
    <property type="entry name" value="TopoI_euk"/>
</dbReference>
<dbReference type="Gene3D" id="1.10.132.10">
    <property type="match status" value="1"/>
</dbReference>
<dbReference type="FunFam" id="2.170.11.10:FF:000001">
    <property type="entry name" value="DNA topoisomerase I"/>
    <property type="match status" value="1"/>
</dbReference>
<dbReference type="InterPro" id="IPR013034">
    <property type="entry name" value="DNA_topo_DNA_db_N_dom1"/>
</dbReference>
<dbReference type="Pfam" id="PF01028">
    <property type="entry name" value="Topoisom_I"/>
    <property type="match status" value="1"/>
</dbReference>
<dbReference type="Proteomes" id="UP001157006">
    <property type="component" value="Chromosome 3"/>
</dbReference>
<evidence type="ECO:0000256" key="7">
    <source>
        <dbReference type="ARBA" id="ARBA00023125"/>
    </source>
</evidence>
<dbReference type="InterPro" id="IPR008336">
    <property type="entry name" value="TopoI_DNA-bd_euk"/>
</dbReference>
<feature type="region of interest" description="Disordered" evidence="13">
    <location>
        <begin position="921"/>
        <end position="953"/>
    </location>
</feature>
<dbReference type="Pfam" id="PF02919">
    <property type="entry name" value="Topoisom_I_N"/>
    <property type="match status" value="1"/>
</dbReference>
<keyword evidence="16" id="KW-1185">Reference proteome</keyword>
<dbReference type="InterPro" id="IPR025834">
    <property type="entry name" value="TopoI_C_dom"/>
</dbReference>
<dbReference type="InterPro" id="IPR013500">
    <property type="entry name" value="TopoI_cat_euk"/>
</dbReference>
<proteinExistence type="inferred from homology"/>
<feature type="compositionally biased region" description="Polar residues" evidence="13">
    <location>
        <begin position="387"/>
        <end position="399"/>
    </location>
</feature>
<feature type="domain" description="DNA topoisomerase I eukaryotic-type" evidence="14">
    <location>
        <begin position="621"/>
        <end position="997"/>
    </location>
</feature>
<dbReference type="FunFam" id="1.10.132.10:FF:000002">
    <property type="entry name" value="DNA topoisomerase I"/>
    <property type="match status" value="1"/>
</dbReference>
<dbReference type="SUPFAM" id="SSF56741">
    <property type="entry name" value="Eukaryotic DNA topoisomerase I, N-terminal DNA-binding fragment"/>
    <property type="match status" value="1"/>
</dbReference>